<sequence length="547" mass="60539">MGIRRSLEQRVSQKVGSSKRPVNSAVKRTSRIKVLGQPGWNTPLQPDDEESQRTLQENGTFLCRSSSASKGKQRRKSVGKSRDSSPDKAPTSDMVDAKNSQRFKEEEERKRIQDQYDRLKQKQRQESGLLLQPTPSHHYLEHPPPYGVLDPLRSCVRCLLGSYLFENVLERPHSFIAFRHLRKSQKLKRSNVQEDATNQCGGKHSDEQGVSPEFHVANSKFYCRNLRNGTGKWRGNAIQTFSDPQVEESGRKANPLLLRIPVVTSTPTSSAALMNSDENQNIPVTAVNSTGSYGTKGNSAQITVRPLMRGSSAVKPQAVEHRSSRPVEGTWTYTRGMAYPLATTQTSSQKDPVLQQGGPTMKGSIHAQVSSPSYSGQKTRAVSSKEPFRRLPVAFPTSRTVFWANTPPVADTMQARLRTGTKLKGAPPTPMHLSSKAREFKASSVCIKRTPFPPPVSLDCPSKLYDRPRSPLKYVKSHSVPQYSRGAVVTTPSTHKADDLQFRKYEGGRETDHPASEAANPPPKNFSPSRISPAVKAPDLVHGGSGW</sequence>
<evidence type="ECO:0000313" key="4">
    <source>
        <dbReference type="WBParaSite" id="EVEC_0000670201-mRNA-1"/>
    </source>
</evidence>
<reference evidence="2 3" key="2">
    <citation type="submission" date="2018-10" db="EMBL/GenBank/DDBJ databases">
        <authorList>
            <consortium name="Pathogen Informatics"/>
        </authorList>
    </citation>
    <scope>NUCLEOTIDE SEQUENCE [LARGE SCALE GENOMIC DNA]</scope>
</reference>
<organism evidence="4">
    <name type="scientific">Enterobius vermicularis</name>
    <name type="common">Human pinworm</name>
    <dbReference type="NCBI Taxonomy" id="51028"/>
    <lineage>
        <taxon>Eukaryota</taxon>
        <taxon>Metazoa</taxon>
        <taxon>Ecdysozoa</taxon>
        <taxon>Nematoda</taxon>
        <taxon>Chromadorea</taxon>
        <taxon>Rhabditida</taxon>
        <taxon>Spirurina</taxon>
        <taxon>Oxyuridomorpha</taxon>
        <taxon>Oxyuroidea</taxon>
        <taxon>Oxyuridae</taxon>
        <taxon>Enterobius</taxon>
    </lineage>
</organism>
<evidence type="ECO:0000313" key="2">
    <source>
        <dbReference type="EMBL" id="VDD91499.1"/>
    </source>
</evidence>
<protein>
    <submittedName>
        <fullName evidence="4">Cytoskeleton-associated protein 2-like</fullName>
    </submittedName>
</protein>
<feature type="compositionally biased region" description="Basic and acidic residues" evidence="1">
    <location>
        <begin position="505"/>
        <end position="515"/>
    </location>
</feature>
<keyword evidence="3" id="KW-1185">Reference proteome</keyword>
<dbReference type="Proteomes" id="UP000274131">
    <property type="component" value="Unassembled WGS sequence"/>
</dbReference>
<feature type="region of interest" description="Disordered" evidence="1">
    <location>
        <begin position="505"/>
        <end position="547"/>
    </location>
</feature>
<name>A0A0N4V8J4_ENTVE</name>
<dbReference type="EMBL" id="UXUI01008439">
    <property type="protein sequence ID" value="VDD91499.1"/>
    <property type="molecule type" value="Genomic_DNA"/>
</dbReference>
<gene>
    <name evidence="2" type="ORF">EVEC_LOCUS6250</name>
</gene>
<feature type="region of interest" description="Disordered" evidence="1">
    <location>
        <begin position="361"/>
        <end position="385"/>
    </location>
</feature>
<evidence type="ECO:0000313" key="3">
    <source>
        <dbReference type="Proteomes" id="UP000274131"/>
    </source>
</evidence>
<accession>A0A0N4V8J4</accession>
<dbReference type="AlphaFoldDB" id="A0A0N4V8J4"/>
<proteinExistence type="predicted"/>
<feature type="region of interest" description="Disordered" evidence="1">
    <location>
        <begin position="189"/>
        <end position="209"/>
    </location>
</feature>
<feature type="compositionally biased region" description="Polar residues" evidence="1">
    <location>
        <begin position="53"/>
        <end position="70"/>
    </location>
</feature>
<feature type="compositionally biased region" description="Basic and acidic residues" evidence="1">
    <location>
        <begin position="102"/>
        <end position="125"/>
    </location>
</feature>
<dbReference type="WBParaSite" id="EVEC_0000670201-mRNA-1">
    <property type="protein sequence ID" value="EVEC_0000670201-mRNA-1"/>
    <property type="gene ID" value="EVEC_0000670201"/>
</dbReference>
<reference evidence="4" key="1">
    <citation type="submission" date="2017-02" db="UniProtKB">
        <authorList>
            <consortium name="WormBaseParasite"/>
        </authorList>
    </citation>
    <scope>IDENTIFICATION</scope>
</reference>
<feature type="region of interest" description="Disordered" evidence="1">
    <location>
        <begin position="1"/>
        <end position="137"/>
    </location>
</feature>
<evidence type="ECO:0000256" key="1">
    <source>
        <dbReference type="SAM" id="MobiDB-lite"/>
    </source>
</evidence>
<feature type="compositionally biased region" description="Polar residues" evidence="1">
    <location>
        <begin position="367"/>
        <end position="382"/>
    </location>
</feature>